<evidence type="ECO:0000256" key="2">
    <source>
        <dbReference type="ARBA" id="ARBA00022490"/>
    </source>
</evidence>
<evidence type="ECO:0000256" key="8">
    <source>
        <dbReference type="ARBA" id="ARBA00023306"/>
    </source>
</evidence>
<dbReference type="Pfam" id="PF02899">
    <property type="entry name" value="Phage_int_SAM_1"/>
    <property type="match status" value="1"/>
</dbReference>
<accession>A0A4P6YX69</accession>
<proteinExistence type="predicted"/>
<dbReference type="InterPro" id="IPR002104">
    <property type="entry name" value="Integrase_catalytic"/>
</dbReference>
<evidence type="ECO:0000256" key="5">
    <source>
        <dbReference type="ARBA" id="ARBA00022908"/>
    </source>
</evidence>
<sequence>MCYTKFLDYLKIMGYSPLTITSYGFDLKEFDRFIEHKDYIDRVGIREYLTFLYDKGLASSTIHRKVAAIKAFLKFAESARSDDVFDVLVGIKVHAKYHLPKVIYQVDLDRIFDYLPTQETFKNGLRDEALIEVLYGTGIRVGELVSMKISNVDYANHRLKVMGKGSKERYVPLGRKAEFALKRYCFEERNEKIPAFSDYVFLNSYGRRLSSQRAEFIVADICEKAGVSKRVYPHMFRHTMATNLLDNGADLISIKQILGHSSVSTTMIYTHVSSKSLLDSYHKFFTR</sequence>
<dbReference type="InterPro" id="IPR013762">
    <property type="entry name" value="Integrase-like_cat_sf"/>
</dbReference>
<dbReference type="KEGG" id="wei:EQG49_13515"/>
<keyword evidence="6 9" id="KW-0238">DNA-binding</keyword>
<organism evidence="12 13">
    <name type="scientific">Periweissella cryptocerci</name>
    <dbReference type="NCBI Taxonomy" id="2506420"/>
    <lineage>
        <taxon>Bacteria</taxon>
        <taxon>Bacillati</taxon>
        <taxon>Bacillota</taxon>
        <taxon>Bacilli</taxon>
        <taxon>Lactobacillales</taxon>
        <taxon>Lactobacillaceae</taxon>
        <taxon>Periweissella</taxon>
    </lineage>
</organism>
<dbReference type="Pfam" id="PF00589">
    <property type="entry name" value="Phage_integrase"/>
    <property type="match status" value="1"/>
</dbReference>
<evidence type="ECO:0000256" key="7">
    <source>
        <dbReference type="ARBA" id="ARBA00023172"/>
    </source>
</evidence>
<dbReference type="PANTHER" id="PTHR30349">
    <property type="entry name" value="PHAGE INTEGRASE-RELATED"/>
    <property type="match status" value="1"/>
</dbReference>
<keyword evidence="2" id="KW-0963">Cytoplasm</keyword>
<keyword evidence="3" id="KW-0132">Cell division</keyword>
<keyword evidence="8" id="KW-0131">Cell cycle</keyword>
<protein>
    <submittedName>
        <fullName evidence="12">Tyrosine recombinase XerC</fullName>
    </submittedName>
</protein>
<dbReference type="EMBL" id="CP037940">
    <property type="protein sequence ID" value="QBO37416.1"/>
    <property type="molecule type" value="Genomic_DNA"/>
</dbReference>
<evidence type="ECO:0000256" key="1">
    <source>
        <dbReference type="ARBA" id="ARBA00004496"/>
    </source>
</evidence>
<dbReference type="Proteomes" id="UP000292886">
    <property type="component" value="Chromosome"/>
</dbReference>
<dbReference type="Gene3D" id="1.10.150.130">
    <property type="match status" value="1"/>
</dbReference>
<feature type="domain" description="Tyr recombinase" evidence="10">
    <location>
        <begin position="98"/>
        <end position="282"/>
    </location>
</feature>
<dbReference type="PROSITE" id="PS51900">
    <property type="entry name" value="CB"/>
    <property type="match status" value="1"/>
</dbReference>
<dbReference type="InterPro" id="IPR050090">
    <property type="entry name" value="Tyrosine_recombinase_XerCD"/>
</dbReference>
<keyword evidence="13" id="KW-1185">Reference proteome</keyword>
<dbReference type="OrthoDB" id="9801717at2"/>
<keyword evidence="7" id="KW-0233">DNA recombination</keyword>
<dbReference type="GO" id="GO:0051301">
    <property type="term" value="P:cell division"/>
    <property type="evidence" value="ECO:0007669"/>
    <property type="project" value="UniProtKB-KW"/>
</dbReference>
<dbReference type="AlphaFoldDB" id="A0A4P6YX69"/>
<evidence type="ECO:0000313" key="13">
    <source>
        <dbReference type="Proteomes" id="UP000292886"/>
    </source>
</evidence>
<dbReference type="InterPro" id="IPR004107">
    <property type="entry name" value="Integrase_SAM-like_N"/>
</dbReference>
<dbReference type="GO" id="GO:0007059">
    <property type="term" value="P:chromosome segregation"/>
    <property type="evidence" value="ECO:0007669"/>
    <property type="project" value="UniProtKB-KW"/>
</dbReference>
<dbReference type="InterPro" id="IPR044068">
    <property type="entry name" value="CB"/>
</dbReference>
<dbReference type="GO" id="GO:0015074">
    <property type="term" value="P:DNA integration"/>
    <property type="evidence" value="ECO:0007669"/>
    <property type="project" value="UniProtKB-KW"/>
</dbReference>
<evidence type="ECO:0000256" key="4">
    <source>
        <dbReference type="ARBA" id="ARBA00022829"/>
    </source>
</evidence>
<gene>
    <name evidence="12" type="ORF">EQG49_13515</name>
</gene>
<dbReference type="GO" id="GO:0003677">
    <property type="term" value="F:DNA binding"/>
    <property type="evidence" value="ECO:0007669"/>
    <property type="project" value="UniProtKB-UniRule"/>
</dbReference>
<name>A0A4P6YX69_9LACO</name>
<evidence type="ECO:0000256" key="9">
    <source>
        <dbReference type="PROSITE-ProRule" id="PRU01248"/>
    </source>
</evidence>
<dbReference type="PROSITE" id="PS51898">
    <property type="entry name" value="TYR_RECOMBINASE"/>
    <property type="match status" value="1"/>
</dbReference>
<keyword evidence="5" id="KW-0229">DNA integration</keyword>
<reference evidence="13" key="1">
    <citation type="submission" date="2019-03" db="EMBL/GenBank/DDBJ databases">
        <title>Weissella sp. 26KH-42 Genome sequencing.</title>
        <authorList>
            <person name="Heo J."/>
            <person name="Kim S.-J."/>
            <person name="Kim J.-S."/>
            <person name="Hong S.-B."/>
            <person name="Kwon S.-W."/>
        </authorList>
    </citation>
    <scope>NUCLEOTIDE SEQUENCE [LARGE SCALE GENOMIC DNA]</scope>
    <source>
        <strain evidence="13">26KH-42</strain>
    </source>
</reference>
<evidence type="ECO:0000256" key="3">
    <source>
        <dbReference type="ARBA" id="ARBA00022618"/>
    </source>
</evidence>
<dbReference type="SUPFAM" id="SSF56349">
    <property type="entry name" value="DNA breaking-rejoining enzymes"/>
    <property type="match status" value="1"/>
</dbReference>
<dbReference type="GO" id="GO:0006310">
    <property type="term" value="P:DNA recombination"/>
    <property type="evidence" value="ECO:0007669"/>
    <property type="project" value="UniProtKB-KW"/>
</dbReference>
<dbReference type="RefSeq" id="WP_133364493.1">
    <property type="nucleotide sequence ID" value="NZ_CP037940.1"/>
</dbReference>
<keyword evidence="4" id="KW-0159">Chromosome partition</keyword>
<dbReference type="InterPro" id="IPR011010">
    <property type="entry name" value="DNA_brk_join_enz"/>
</dbReference>
<comment type="subcellular location">
    <subcellularLocation>
        <location evidence="1">Cytoplasm</location>
    </subcellularLocation>
</comment>
<dbReference type="PANTHER" id="PTHR30349:SF77">
    <property type="entry name" value="TYROSINE RECOMBINASE XERC"/>
    <property type="match status" value="1"/>
</dbReference>
<feature type="domain" description="Core-binding (CB)" evidence="11">
    <location>
        <begin position="1"/>
        <end position="77"/>
    </location>
</feature>
<dbReference type="InterPro" id="IPR010998">
    <property type="entry name" value="Integrase_recombinase_N"/>
</dbReference>
<evidence type="ECO:0000259" key="11">
    <source>
        <dbReference type="PROSITE" id="PS51900"/>
    </source>
</evidence>
<evidence type="ECO:0000313" key="12">
    <source>
        <dbReference type="EMBL" id="QBO37416.1"/>
    </source>
</evidence>
<evidence type="ECO:0000259" key="10">
    <source>
        <dbReference type="PROSITE" id="PS51898"/>
    </source>
</evidence>
<evidence type="ECO:0000256" key="6">
    <source>
        <dbReference type="ARBA" id="ARBA00023125"/>
    </source>
</evidence>
<dbReference type="Gene3D" id="1.10.443.10">
    <property type="entry name" value="Intergrase catalytic core"/>
    <property type="match status" value="1"/>
</dbReference>
<dbReference type="GO" id="GO:0005737">
    <property type="term" value="C:cytoplasm"/>
    <property type="evidence" value="ECO:0007669"/>
    <property type="project" value="UniProtKB-SubCell"/>
</dbReference>